<evidence type="ECO:0000313" key="3">
    <source>
        <dbReference type="Proteomes" id="UP000032427"/>
    </source>
</evidence>
<dbReference type="KEGG" id="awd:AWOD_I_1771"/>
<dbReference type="GeneID" id="28541340"/>
<reference evidence="3" key="1">
    <citation type="submission" date="2014-09" db="EMBL/GenBank/DDBJ databases">
        <authorList>
            <person name="Hjerde E."/>
        </authorList>
    </citation>
    <scope>NUCLEOTIDE SEQUENCE [LARGE SCALE GENOMIC DNA]</scope>
    <source>
        <strain evidence="3">06/09/139</strain>
    </source>
</reference>
<dbReference type="EMBL" id="LN554846">
    <property type="protein sequence ID" value="CED71837.1"/>
    <property type="molecule type" value="Genomic_DNA"/>
</dbReference>
<name>A0A090IMY0_9GAMM</name>
<comment type="similarity">
    <text evidence="1">Belongs to the UPF0352 family.</text>
</comment>
<dbReference type="HAMAP" id="MF_00816">
    <property type="entry name" value="UPF0352"/>
    <property type="match status" value="1"/>
</dbReference>
<dbReference type="HOGENOM" id="CLU_175457_0_0_6"/>
<dbReference type="SUPFAM" id="SSF158651">
    <property type="entry name" value="YejL-like"/>
    <property type="match status" value="1"/>
</dbReference>
<evidence type="ECO:0000256" key="1">
    <source>
        <dbReference type="HAMAP-Rule" id="MF_00816"/>
    </source>
</evidence>
<dbReference type="Pfam" id="PF07208">
    <property type="entry name" value="DUF1414"/>
    <property type="match status" value="1"/>
</dbReference>
<dbReference type="Gene3D" id="1.10.3390.10">
    <property type="entry name" value="YejL-like"/>
    <property type="match status" value="1"/>
</dbReference>
<gene>
    <name evidence="2" type="ORF">AWOD_I_1771</name>
</gene>
<dbReference type="Proteomes" id="UP000032427">
    <property type="component" value="Chromosome 1"/>
</dbReference>
<protein>
    <recommendedName>
        <fullName evidence="1">UPF0352 protein AWOD_I_1771</fullName>
    </recommendedName>
</protein>
<dbReference type="OrthoDB" id="5771474at2"/>
<dbReference type="PATRIC" id="fig|80852.17.peg.1827"/>
<dbReference type="AlphaFoldDB" id="A0A090IMY0"/>
<proteinExistence type="inferred from homology"/>
<accession>A0A090IMY0</accession>
<dbReference type="InterPro" id="IPR009857">
    <property type="entry name" value="UPF0352"/>
</dbReference>
<dbReference type="InterPro" id="IPR023202">
    <property type="entry name" value="YejL_sf"/>
</dbReference>
<dbReference type="NCBIfam" id="NF010242">
    <property type="entry name" value="PRK13689.1"/>
    <property type="match status" value="1"/>
</dbReference>
<dbReference type="PIRSF" id="PIRSF006188">
    <property type="entry name" value="UCP006188"/>
    <property type="match status" value="1"/>
</dbReference>
<sequence length="76" mass="8477">MAITTSKYSNKQIEQMLTEMVDVLDKHRAPADLSLMLVGNIATNVLNQEVPAEQRKIIAEKFAQALLSSLELPKTH</sequence>
<keyword evidence="3" id="KW-1185">Reference proteome</keyword>
<evidence type="ECO:0000313" key="2">
    <source>
        <dbReference type="EMBL" id="CED71837.1"/>
    </source>
</evidence>
<organism evidence="2 3">
    <name type="scientific">Aliivibrio wodanis</name>
    <dbReference type="NCBI Taxonomy" id="80852"/>
    <lineage>
        <taxon>Bacteria</taxon>
        <taxon>Pseudomonadati</taxon>
        <taxon>Pseudomonadota</taxon>
        <taxon>Gammaproteobacteria</taxon>
        <taxon>Vibrionales</taxon>
        <taxon>Vibrionaceae</taxon>
        <taxon>Aliivibrio</taxon>
    </lineage>
</organism>
<dbReference type="STRING" id="80852.AWOD_I_1771"/>